<evidence type="ECO:0000256" key="4">
    <source>
        <dbReference type="ARBA" id="ARBA00022679"/>
    </source>
</evidence>
<keyword evidence="5" id="KW-0548">Nucleotidyltransferase</keyword>
<gene>
    <name evidence="9" type="ORF">PAPYR_13496</name>
</gene>
<evidence type="ECO:0000256" key="3">
    <source>
        <dbReference type="ARBA" id="ARBA00022478"/>
    </source>
</evidence>
<reference evidence="9" key="1">
    <citation type="journal article" date="2022" name="bioRxiv">
        <title>Genomics of Preaxostyla Flagellates Illuminates Evolutionary Transitions and the Path Towards Mitochondrial Loss.</title>
        <authorList>
            <person name="Novak L.V.F."/>
            <person name="Treitli S.C."/>
            <person name="Pyrih J."/>
            <person name="Halakuc P."/>
            <person name="Pipaliya S.V."/>
            <person name="Vacek V."/>
            <person name="Brzon O."/>
            <person name="Soukal P."/>
            <person name="Eme L."/>
            <person name="Dacks J.B."/>
            <person name="Karnkowska A."/>
            <person name="Elias M."/>
            <person name="Hampl V."/>
        </authorList>
    </citation>
    <scope>NUCLEOTIDE SEQUENCE</scope>
    <source>
        <strain evidence="9">RCP-MX</strain>
    </source>
</reference>
<comment type="caution">
    <text evidence="9">The sequence shown here is derived from an EMBL/GenBank/DDBJ whole genome shotgun (WGS) entry which is preliminary data.</text>
</comment>
<evidence type="ECO:0000256" key="6">
    <source>
        <dbReference type="ARBA" id="ARBA00023163"/>
    </source>
</evidence>
<evidence type="ECO:0000256" key="1">
    <source>
        <dbReference type="ARBA" id="ARBA00006835"/>
    </source>
</evidence>
<accession>A0ABQ8U6H2</accession>
<comment type="similarity">
    <text evidence="1 7">Belongs to the RNA polymerase beta chain family.</text>
</comment>
<dbReference type="PANTHER" id="PTHR20856">
    <property type="entry name" value="DNA-DIRECTED RNA POLYMERASE I SUBUNIT 2"/>
    <property type="match status" value="1"/>
</dbReference>
<dbReference type="InterPro" id="IPR007645">
    <property type="entry name" value="RNA_pol_Rpb2_3"/>
</dbReference>
<dbReference type="SUPFAM" id="SSF64484">
    <property type="entry name" value="beta and beta-prime subunits of DNA dependent RNA-polymerase"/>
    <property type="match status" value="1"/>
</dbReference>
<keyword evidence="6" id="KW-0804">Transcription</keyword>
<evidence type="ECO:0000313" key="10">
    <source>
        <dbReference type="Proteomes" id="UP001141327"/>
    </source>
</evidence>
<dbReference type="EC" id="2.7.7.6" evidence="2"/>
<feature type="domain" description="RNA polymerase Rpb2" evidence="8">
    <location>
        <begin position="110"/>
        <end position="148"/>
    </location>
</feature>
<name>A0ABQ8U6H2_9EUKA</name>
<evidence type="ECO:0000259" key="8">
    <source>
        <dbReference type="Pfam" id="PF04565"/>
    </source>
</evidence>
<evidence type="ECO:0000256" key="2">
    <source>
        <dbReference type="ARBA" id="ARBA00012418"/>
    </source>
</evidence>
<proteinExistence type="inferred from homology"/>
<keyword evidence="3 9" id="KW-0240">DNA-directed RNA polymerase</keyword>
<dbReference type="Gene3D" id="3.90.1100.10">
    <property type="match status" value="1"/>
</dbReference>
<sequence>MIRKLCALAEGKTVPDNGDSPEFHELLTPGHLLTMVLKEHLDNWVEALRRNIEKDMAKGTADISNAVWFRKCLDRVPLDVGKRVEYLLATGNLRTESGLDLQQVTGFSIIAERLNFLRYISHFRSVHRGHYFTEMKTTTVRKLRPESWAAP</sequence>
<keyword evidence="4" id="KW-0808">Transferase</keyword>
<dbReference type="GO" id="GO:0000428">
    <property type="term" value="C:DNA-directed RNA polymerase complex"/>
    <property type="evidence" value="ECO:0007669"/>
    <property type="project" value="UniProtKB-KW"/>
</dbReference>
<evidence type="ECO:0000256" key="7">
    <source>
        <dbReference type="RuleBase" id="RU000434"/>
    </source>
</evidence>
<evidence type="ECO:0000313" key="9">
    <source>
        <dbReference type="EMBL" id="KAJ4452385.1"/>
    </source>
</evidence>
<dbReference type="EMBL" id="JAPMOS010000562">
    <property type="protein sequence ID" value="KAJ4452385.1"/>
    <property type="molecule type" value="Genomic_DNA"/>
</dbReference>
<protein>
    <recommendedName>
        <fullName evidence="2">DNA-directed RNA polymerase</fullName>
        <ecNumber evidence="2">2.7.7.6</ecNumber>
    </recommendedName>
</protein>
<dbReference type="Proteomes" id="UP001141327">
    <property type="component" value="Unassembled WGS sequence"/>
</dbReference>
<keyword evidence="10" id="KW-1185">Reference proteome</keyword>
<evidence type="ECO:0000256" key="5">
    <source>
        <dbReference type="ARBA" id="ARBA00022695"/>
    </source>
</evidence>
<dbReference type="InterPro" id="IPR015712">
    <property type="entry name" value="DNA-dir_RNA_pol_su2"/>
</dbReference>
<dbReference type="Pfam" id="PF04565">
    <property type="entry name" value="RNA_pol_Rpb2_3"/>
    <property type="match status" value="1"/>
</dbReference>
<organism evidence="9 10">
    <name type="scientific">Paratrimastix pyriformis</name>
    <dbReference type="NCBI Taxonomy" id="342808"/>
    <lineage>
        <taxon>Eukaryota</taxon>
        <taxon>Metamonada</taxon>
        <taxon>Preaxostyla</taxon>
        <taxon>Paratrimastigidae</taxon>
        <taxon>Paratrimastix</taxon>
    </lineage>
</organism>